<organism evidence="1 2">
    <name type="scientific">Rattus norvegicus</name>
    <name type="common">Rat</name>
    <dbReference type="NCBI Taxonomy" id="10116"/>
    <lineage>
        <taxon>Eukaryota</taxon>
        <taxon>Metazoa</taxon>
        <taxon>Chordata</taxon>
        <taxon>Craniata</taxon>
        <taxon>Vertebrata</taxon>
        <taxon>Euteleostomi</taxon>
        <taxon>Mammalia</taxon>
        <taxon>Eutheria</taxon>
        <taxon>Euarchontoglires</taxon>
        <taxon>Glires</taxon>
        <taxon>Rodentia</taxon>
        <taxon>Myomorpha</taxon>
        <taxon>Muroidea</taxon>
        <taxon>Muridae</taxon>
        <taxon>Murinae</taxon>
        <taxon>Rattus</taxon>
    </lineage>
</organism>
<accession>A6K1L1</accession>
<evidence type="ECO:0000313" key="2">
    <source>
        <dbReference type="Proteomes" id="UP000234681"/>
    </source>
</evidence>
<name>A6K1L1_RAT</name>
<gene>
    <name evidence="1" type="ORF">rCG_42638</name>
</gene>
<sequence>MSVYVCVCALVRWGMHVKVIYTESESVLVYIRLYLKERKRNEKRRNKGSKGLSINDYGYLIFMGEKNLRVQRDGSVVRST</sequence>
<dbReference type="EMBL" id="CH474012">
    <property type="protein sequence ID" value="EDL89670.1"/>
    <property type="molecule type" value="Genomic_DNA"/>
</dbReference>
<dbReference type="Proteomes" id="UP000234681">
    <property type="component" value="Chromosome 12"/>
</dbReference>
<dbReference type="AlphaFoldDB" id="A6K1L1"/>
<proteinExistence type="predicted"/>
<reference evidence="1 2" key="1">
    <citation type="submission" date="2005-07" db="EMBL/GenBank/DDBJ databases">
        <authorList>
            <person name="Mural R.J."/>
            <person name="Li P.W."/>
            <person name="Adams M.D."/>
            <person name="Amanatides P.G."/>
            <person name="Baden-Tillson H."/>
            <person name="Barnstead M."/>
            <person name="Chin S.H."/>
            <person name="Dew I."/>
            <person name="Evans C.A."/>
            <person name="Ferriera S."/>
            <person name="Flanigan M."/>
            <person name="Fosler C."/>
            <person name="Glodek A."/>
            <person name="Gu Z."/>
            <person name="Holt R.A."/>
            <person name="Jennings D."/>
            <person name="Kraft C.L."/>
            <person name="Lu F."/>
            <person name="Nguyen T."/>
            <person name="Nusskern D.R."/>
            <person name="Pfannkoch C.M."/>
            <person name="Sitter C."/>
            <person name="Sutton G.G."/>
            <person name="Venter J.C."/>
            <person name="Wang Z."/>
            <person name="Woodage T."/>
            <person name="Zheng X.H."/>
            <person name="Zhong F."/>
        </authorList>
    </citation>
    <scope>NUCLEOTIDE SEQUENCE [LARGE SCALE GENOMIC DNA]</scope>
    <source>
        <strain>BN</strain>
        <strain evidence="2">Sprague-Dawley</strain>
    </source>
</reference>
<protein>
    <submittedName>
        <fullName evidence="1">RCG42638</fullName>
    </submittedName>
</protein>
<evidence type="ECO:0000313" key="1">
    <source>
        <dbReference type="EMBL" id="EDL89670.1"/>
    </source>
</evidence>